<dbReference type="EMBL" id="NMVO01000001">
    <property type="protein sequence ID" value="OYO17721.1"/>
    <property type="molecule type" value="Genomic_DNA"/>
</dbReference>
<feature type="transmembrane region" description="Helical" evidence="8">
    <location>
        <begin position="57"/>
        <end position="79"/>
    </location>
</feature>
<comment type="subcellular location">
    <subcellularLocation>
        <location evidence="1">Cell membrane</location>
        <topology evidence="1">Multi-pass membrane protein</topology>
    </subcellularLocation>
</comment>
<dbReference type="PANTHER" id="PTHR33908:SF3">
    <property type="entry name" value="UNDECAPRENYL PHOSPHATE-ALPHA-4-AMINO-4-DEOXY-L-ARABINOSE ARABINOSYL TRANSFERASE"/>
    <property type="match status" value="1"/>
</dbReference>
<name>A0A255GQ62_9ACTN</name>
<dbReference type="GO" id="GO:0005886">
    <property type="term" value="C:plasma membrane"/>
    <property type="evidence" value="ECO:0007669"/>
    <property type="project" value="UniProtKB-SubCell"/>
</dbReference>
<evidence type="ECO:0000256" key="1">
    <source>
        <dbReference type="ARBA" id="ARBA00004651"/>
    </source>
</evidence>
<keyword evidence="7 8" id="KW-0472">Membrane</keyword>
<feature type="transmembrane region" description="Helical" evidence="8">
    <location>
        <begin position="350"/>
        <end position="368"/>
    </location>
</feature>
<feature type="transmembrane region" description="Helical" evidence="8">
    <location>
        <begin position="325"/>
        <end position="343"/>
    </location>
</feature>
<comment type="caution">
    <text evidence="11">The sequence shown here is derived from an EMBL/GenBank/DDBJ whole genome shotgun (WGS) entry which is preliminary data.</text>
</comment>
<feature type="transmembrane region" description="Helical" evidence="8">
    <location>
        <begin position="374"/>
        <end position="395"/>
    </location>
</feature>
<dbReference type="InterPro" id="IPR056785">
    <property type="entry name" value="YkcA/B-like_C"/>
</dbReference>
<dbReference type="GO" id="GO:0010041">
    <property type="term" value="P:response to iron(III) ion"/>
    <property type="evidence" value="ECO:0007669"/>
    <property type="project" value="TreeGrafter"/>
</dbReference>
<feature type="transmembrane region" description="Helical" evidence="8">
    <location>
        <begin position="147"/>
        <end position="165"/>
    </location>
</feature>
<evidence type="ECO:0000256" key="7">
    <source>
        <dbReference type="ARBA" id="ARBA00023136"/>
    </source>
</evidence>
<evidence type="ECO:0000256" key="3">
    <source>
        <dbReference type="ARBA" id="ARBA00022676"/>
    </source>
</evidence>
<proteinExistence type="predicted"/>
<keyword evidence="3" id="KW-0328">Glycosyltransferase</keyword>
<evidence type="ECO:0000259" key="10">
    <source>
        <dbReference type="Pfam" id="PF24878"/>
    </source>
</evidence>
<feature type="transmembrane region" description="Helical" evidence="8">
    <location>
        <begin position="171"/>
        <end position="204"/>
    </location>
</feature>
<dbReference type="Proteomes" id="UP000215896">
    <property type="component" value="Unassembled WGS sequence"/>
</dbReference>
<dbReference type="GO" id="GO:0009103">
    <property type="term" value="P:lipopolysaccharide biosynthetic process"/>
    <property type="evidence" value="ECO:0007669"/>
    <property type="project" value="UniProtKB-ARBA"/>
</dbReference>
<feature type="transmembrane region" description="Helical" evidence="8">
    <location>
        <begin position="274"/>
        <end position="294"/>
    </location>
</feature>
<evidence type="ECO:0000259" key="9">
    <source>
        <dbReference type="Pfam" id="PF13231"/>
    </source>
</evidence>
<dbReference type="GO" id="GO:0016763">
    <property type="term" value="F:pentosyltransferase activity"/>
    <property type="evidence" value="ECO:0007669"/>
    <property type="project" value="TreeGrafter"/>
</dbReference>
<dbReference type="PANTHER" id="PTHR33908">
    <property type="entry name" value="MANNOSYLTRANSFERASE YKCB-RELATED"/>
    <property type="match status" value="1"/>
</dbReference>
<keyword evidence="12" id="KW-1185">Reference proteome</keyword>
<evidence type="ECO:0000313" key="12">
    <source>
        <dbReference type="Proteomes" id="UP000215896"/>
    </source>
</evidence>
<keyword evidence="4 11" id="KW-0808">Transferase</keyword>
<evidence type="ECO:0000256" key="5">
    <source>
        <dbReference type="ARBA" id="ARBA00022692"/>
    </source>
</evidence>
<accession>A0A255GQ62</accession>
<protein>
    <submittedName>
        <fullName evidence="11">Glycosyl transferase</fullName>
    </submittedName>
</protein>
<feature type="transmembrane region" description="Helical" evidence="8">
    <location>
        <begin position="216"/>
        <end position="234"/>
    </location>
</feature>
<dbReference type="Pfam" id="PF24878">
    <property type="entry name" value="YkcB_C"/>
    <property type="match status" value="1"/>
</dbReference>
<dbReference type="InterPro" id="IPR038731">
    <property type="entry name" value="RgtA/B/C-like"/>
</dbReference>
<dbReference type="OrthoDB" id="5241882at2"/>
<organism evidence="11 12">
    <name type="scientific">Enemella evansiae</name>
    <dbReference type="NCBI Taxonomy" id="2016499"/>
    <lineage>
        <taxon>Bacteria</taxon>
        <taxon>Bacillati</taxon>
        <taxon>Actinomycetota</taxon>
        <taxon>Actinomycetes</taxon>
        <taxon>Propionibacteriales</taxon>
        <taxon>Propionibacteriaceae</taxon>
        <taxon>Enemella</taxon>
    </lineage>
</organism>
<evidence type="ECO:0000256" key="8">
    <source>
        <dbReference type="SAM" id="Phobius"/>
    </source>
</evidence>
<feature type="transmembrane region" description="Helical" evidence="8">
    <location>
        <begin position="91"/>
        <end position="109"/>
    </location>
</feature>
<reference evidence="11 12" key="1">
    <citation type="submission" date="2017-07" db="EMBL/GenBank/DDBJ databases">
        <title>Draft whole genome sequences of clinical Proprionibacteriaceae strains.</title>
        <authorList>
            <person name="Bernier A.-M."/>
            <person name="Bernard K."/>
            <person name="Domingo M.-C."/>
        </authorList>
    </citation>
    <scope>NUCLEOTIDE SEQUENCE [LARGE SCALE GENOMIC DNA]</scope>
    <source>
        <strain evidence="11 12">NML 030167</strain>
    </source>
</reference>
<dbReference type="Pfam" id="PF13231">
    <property type="entry name" value="PMT_2"/>
    <property type="match status" value="1"/>
</dbReference>
<gene>
    <name evidence="11" type="ORF">CGZ94_02215</name>
</gene>
<keyword evidence="2" id="KW-1003">Cell membrane</keyword>
<keyword evidence="5 8" id="KW-0812">Transmembrane</keyword>
<dbReference type="InterPro" id="IPR050297">
    <property type="entry name" value="LipidA_mod_glycosyltrf_83"/>
</dbReference>
<evidence type="ECO:0000256" key="4">
    <source>
        <dbReference type="ARBA" id="ARBA00022679"/>
    </source>
</evidence>
<feature type="transmembrane region" description="Helical" evidence="8">
    <location>
        <begin position="121"/>
        <end position="140"/>
    </location>
</feature>
<feature type="transmembrane region" description="Helical" evidence="8">
    <location>
        <begin position="301"/>
        <end position="319"/>
    </location>
</feature>
<sequence>MGSLGTRGTLLGLLTATALLYLWDLGASGYADPLYSAAVQAGSESWPAFFFGSLDAGNAVTIGNAPVAVWIMAFSARIFGLSPWSMLVPQALMGVAAVGVLYATVRRVLDRGGRDRGRAHWAALGGAAVFAVTPVSVGAFRWNGPEALLVLLLVLAGYCTVRAVELGSRQWLVGAGVLIGFGFLTGLLPALTVLPAVSVAYVVGAPVGWRRALRDLLAAGAAVLISAGWYVAVVELVPARWRPFVGGSPDGSLLGLSGSPRATGGVVEGAAESWSGALVAWLLPAAVILTIFALGWTRSAIQRAGLVLFGGWLLVAGVAGQPAVLPPAIGGAVGLGVAILWSARGSLPARIGLSAAVGATAVWTVVLSNPTAGAYPVLGWVAGILGGLAALTLLVGDRLAKVSAVAVLVGAVLAGLAGPAAYSLVTAAIPRAGGGAAAGAAIGGNELDLALLDGASRYDWVAATIGARSAARLQLGSGYPVLAVGGLDGSDPTPTLAEFEEMVRQGRIHYFVTGSGDQVPDASGPALEIQTWVSANFPAQTIGGNTVHDLADAGQ</sequence>
<keyword evidence="6 8" id="KW-1133">Transmembrane helix</keyword>
<evidence type="ECO:0000313" key="11">
    <source>
        <dbReference type="EMBL" id="OYO17721.1"/>
    </source>
</evidence>
<feature type="domain" description="Putative mannosyltransferase YkcA/B-like C-terminal" evidence="10">
    <location>
        <begin position="454"/>
        <end position="536"/>
    </location>
</feature>
<feature type="domain" description="Glycosyltransferase RgtA/B/C/D-like" evidence="9">
    <location>
        <begin position="65"/>
        <end position="224"/>
    </location>
</feature>
<feature type="transmembrane region" description="Helical" evidence="8">
    <location>
        <begin position="402"/>
        <end position="422"/>
    </location>
</feature>
<evidence type="ECO:0000256" key="2">
    <source>
        <dbReference type="ARBA" id="ARBA00022475"/>
    </source>
</evidence>
<dbReference type="AlphaFoldDB" id="A0A255GQ62"/>
<evidence type="ECO:0000256" key="6">
    <source>
        <dbReference type="ARBA" id="ARBA00022989"/>
    </source>
</evidence>